<protein>
    <recommendedName>
        <fullName evidence="1">BTB domain-containing protein</fullName>
    </recommendedName>
</protein>
<dbReference type="InterPro" id="IPR000210">
    <property type="entry name" value="BTB/POZ_dom"/>
</dbReference>
<dbReference type="Pfam" id="PF00651">
    <property type="entry name" value="BTB"/>
    <property type="match status" value="1"/>
</dbReference>
<gene>
    <name evidence="2" type="ORF">ACJMK2_043966</name>
</gene>
<keyword evidence="3" id="KW-1185">Reference proteome</keyword>
<dbReference type="SUPFAM" id="SSF54695">
    <property type="entry name" value="POZ domain"/>
    <property type="match status" value="1"/>
</dbReference>
<proteinExistence type="predicted"/>
<evidence type="ECO:0000259" key="1">
    <source>
        <dbReference type="Pfam" id="PF00651"/>
    </source>
</evidence>
<accession>A0ABD3VZC2</accession>
<dbReference type="CDD" id="cd18186">
    <property type="entry name" value="BTB_POZ_ZBTB_KLHL-like"/>
    <property type="match status" value="1"/>
</dbReference>
<dbReference type="Gene3D" id="3.30.710.10">
    <property type="entry name" value="Potassium Channel Kv1.1, Chain A"/>
    <property type="match status" value="1"/>
</dbReference>
<dbReference type="EMBL" id="JBJQND010000009">
    <property type="protein sequence ID" value="KAL3866685.1"/>
    <property type="molecule type" value="Genomic_DNA"/>
</dbReference>
<comment type="caution">
    <text evidence="2">The sequence shown here is derived from an EMBL/GenBank/DDBJ whole genome shotgun (WGS) entry which is preliminary data.</text>
</comment>
<dbReference type="AlphaFoldDB" id="A0ABD3VZC2"/>
<evidence type="ECO:0000313" key="2">
    <source>
        <dbReference type="EMBL" id="KAL3866685.1"/>
    </source>
</evidence>
<feature type="non-terminal residue" evidence="2">
    <location>
        <position position="132"/>
    </location>
</feature>
<sequence length="132" mass="14867">MADTRIHKILLHRAVAPEMQMMSILQDQYTGREMLDLLIYVAEDVIMAHRCLVAAYMKKASIKQGKAGCMYKLYLPKTSRDVIKSLLGLVYFGCLECNLYQVAQVQLAAKQLGFSEAEEACRRYLEAVGEAA</sequence>
<evidence type="ECO:0000313" key="3">
    <source>
        <dbReference type="Proteomes" id="UP001634394"/>
    </source>
</evidence>
<dbReference type="Proteomes" id="UP001634394">
    <property type="component" value="Unassembled WGS sequence"/>
</dbReference>
<organism evidence="2 3">
    <name type="scientific">Sinanodonta woodiana</name>
    <name type="common">Chinese pond mussel</name>
    <name type="synonym">Anodonta woodiana</name>
    <dbReference type="NCBI Taxonomy" id="1069815"/>
    <lineage>
        <taxon>Eukaryota</taxon>
        <taxon>Metazoa</taxon>
        <taxon>Spiralia</taxon>
        <taxon>Lophotrochozoa</taxon>
        <taxon>Mollusca</taxon>
        <taxon>Bivalvia</taxon>
        <taxon>Autobranchia</taxon>
        <taxon>Heteroconchia</taxon>
        <taxon>Palaeoheterodonta</taxon>
        <taxon>Unionida</taxon>
        <taxon>Unionoidea</taxon>
        <taxon>Unionidae</taxon>
        <taxon>Unioninae</taxon>
        <taxon>Sinanodonta</taxon>
    </lineage>
</organism>
<dbReference type="InterPro" id="IPR011333">
    <property type="entry name" value="SKP1/BTB/POZ_sf"/>
</dbReference>
<name>A0ABD3VZC2_SINWO</name>
<reference evidence="2 3" key="1">
    <citation type="submission" date="2024-11" db="EMBL/GenBank/DDBJ databases">
        <title>Chromosome-level genome assembly of the freshwater bivalve Anodonta woodiana.</title>
        <authorList>
            <person name="Chen X."/>
        </authorList>
    </citation>
    <scope>NUCLEOTIDE SEQUENCE [LARGE SCALE GENOMIC DNA]</scope>
    <source>
        <strain evidence="2">MN2024</strain>
        <tissue evidence="2">Gills</tissue>
    </source>
</reference>
<feature type="domain" description="BTB" evidence="1">
    <location>
        <begin position="26"/>
        <end position="126"/>
    </location>
</feature>